<dbReference type="InterPro" id="IPR002347">
    <property type="entry name" value="SDR_fam"/>
</dbReference>
<dbReference type="PANTHER" id="PTHR24321">
    <property type="entry name" value="DEHYDROGENASES, SHORT CHAIN"/>
    <property type="match status" value="1"/>
</dbReference>
<comment type="caution">
    <text evidence="3">The sequence shown here is derived from an EMBL/GenBank/DDBJ whole genome shotgun (WGS) entry which is preliminary data.</text>
</comment>
<dbReference type="Gene3D" id="3.40.50.720">
    <property type="entry name" value="NAD(P)-binding Rossmann-like Domain"/>
    <property type="match status" value="1"/>
</dbReference>
<reference evidence="4" key="1">
    <citation type="journal article" date="2019" name="Int. J. Syst. Evol. Microbiol.">
        <title>The Global Catalogue of Microorganisms (GCM) 10K type strain sequencing project: providing services to taxonomists for standard genome sequencing and annotation.</title>
        <authorList>
            <consortium name="The Broad Institute Genomics Platform"/>
            <consortium name="The Broad Institute Genome Sequencing Center for Infectious Disease"/>
            <person name="Wu L."/>
            <person name="Ma J."/>
        </authorList>
    </citation>
    <scope>NUCLEOTIDE SEQUENCE [LARGE SCALE GENOMIC DNA]</scope>
    <source>
        <strain evidence="4">CCUG 52537</strain>
    </source>
</reference>
<dbReference type="EMBL" id="JBHTIK010000018">
    <property type="protein sequence ID" value="MFD0850617.1"/>
    <property type="molecule type" value="Genomic_DNA"/>
</dbReference>
<gene>
    <name evidence="3" type="ORF">ACFQ00_20005</name>
</gene>
<evidence type="ECO:0000256" key="2">
    <source>
        <dbReference type="ARBA" id="ARBA00023002"/>
    </source>
</evidence>
<comment type="similarity">
    <text evidence="1">Belongs to the short-chain dehydrogenases/reductases (SDR) family.</text>
</comment>
<dbReference type="PRINTS" id="PR00081">
    <property type="entry name" value="GDHRDH"/>
</dbReference>
<dbReference type="CDD" id="cd05233">
    <property type="entry name" value="SDR_c"/>
    <property type="match status" value="1"/>
</dbReference>
<dbReference type="InterPro" id="IPR020904">
    <property type="entry name" value="Sc_DH/Rdtase_CS"/>
</dbReference>
<dbReference type="SUPFAM" id="SSF51735">
    <property type="entry name" value="NAD(P)-binding Rossmann-fold domains"/>
    <property type="match status" value="1"/>
</dbReference>
<accession>A0ABW3C9M2</accession>
<protein>
    <submittedName>
        <fullName evidence="3">SDR family oxidoreductase</fullName>
    </submittedName>
</protein>
<evidence type="ECO:0000313" key="4">
    <source>
        <dbReference type="Proteomes" id="UP001597124"/>
    </source>
</evidence>
<dbReference type="PANTHER" id="PTHR24321:SF8">
    <property type="entry name" value="ESTRADIOL 17-BETA-DEHYDROGENASE 8-RELATED"/>
    <property type="match status" value="1"/>
</dbReference>
<evidence type="ECO:0000313" key="3">
    <source>
        <dbReference type="EMBL" id="MFD0850617.1"/>
    </source>
</evidence>
<organism evidence="3 4">
    <name type="scientific">Sphingosinicella xenopeptidilytica</name>
    <dbReference type="NCBI Taxonomy" id="364098"/>
    <lineage>
        <taxon>Bacteria</taxon>
        <taxon>Pseudomonadati</taxon>
        <taxon>Pseudomonadota</taxon>
        <taxon>Alphaproteobacteria</taxon>
        <taxon>Sphingomonadales</taxon>
        <taxon>Sphingosinicellaceae</taxon>
        <taxon>Sphingosinicella</taxon>
    </lineage>
</organism>
<keyword evidence="2" id="KW-0560">Oxidoreductase</keyword>
<dbReference type="PROSITE" id="PS00061">
    <property type="entry name" value="ADH_SHORT"/>
    <property type="match status" value="1"/>
</dbReference>
<proteinExistence type="inferred from homology"/>
<evidence type="ECO:0000256" key="1">
    <source>
        <dbReference type="ARBA" id="ARBA00006484"/>
    </source>
</evidence>
<sequence>MLEKRTIIVTGGGGGIGQATALVLGKAGANVVVSDISDAGAETAQMIGAAGGEACFVRADVGSEAQVEALVAKAVARYGRLDGAFNNAGVEQANTPLHELSADQWERAIRIDLTGVFYCLKHEIAAMLDSGGGAIVNTASALSEVAIPQAAEYVSAKHGVAGLTKAAAIDYGARGIRVNAVLPGIIRTAMIDRAIEHPSFSAYFEKLLEHHPIGRFGQPAEVGETVKWLLSDAASFVTGAMISVDGGYRAI</sequence>
<name>A0ABW3C9M2_SPHXN</name>
<dbReference type="PRINTS" id="PR00080">
    <property type="entry name" value="SDRFAMILY"/>
</dbReference>
<dbReference type="InterPro" id="IPR036291">
    <property type="entry name" value="NAD(P)-bd_dom_sf"/>
</dbReference>
<dbReference type="Pfam" id="PF13561">
    <property type="entry name" value="adh_short_C2"/>
    <property type="match status" value="1"/>
</dbReference>
<dbReference type="RefSeq" id="WP_381495330.1">
    <property type="nucleotide sequence ID" value="NZ_JBHTIK010000018.1"/>
</dbReference>
<dbReference type="Proteomes" id="UP001597124">
    <property type="component" value="Unassembled WGS sequence"/>
</dbReference>
<keyword evidence="4" id="KW-1185">Reference proteome</keyword>
<dbReference type="NCBIfam" id="NF005559">
    <property type="entry name" value="PRK07231.1"/>
    <property type="match status" value="1"/>
</dbReference>